<feature type="transmembrane region" description="Helical" evidence="1">
    <location>
        <begin position="99"/>
        <end position="118"/>
    </location>
</feature>
<protein>
    <submittedName>
        <fullName evidence="3">Uncharacterized protein</fullName>
    </submittedName>
</protein>
<evidence type="ECO:0000256" key="1">
    <source>
        <dbReference type="SAM" id="Phobius"/>
    </source>
</evidence>
<accession>A0A0M3ILV2</accession>
<reference evidence="3" key="1">
    <citation type="submission" date="2017-02" db="UniProtKB">
        <authorList>
            <consortium name="WormBaseParasite"/>
        </authorList>
    </citation>
    <scope>IDENTIFICATION</scope>
</reference>
<evidence type="ECO:0000313" key="3">
    <source>
        <dbReference type="WBParaSite" id="ALUE_0001973001-mRNA-1"/>
    </source>
</evidence>
<organism evidence="2 3">
    <name type="scientific">Ascaris lumbricoides</name>
    <name type="common">Giant roundworm</name>
    <dbReference type="NCBI Taxonomy" id="6252"/>
    <lineage>
        <taxon>Eukaryota</taxon>
        <taxon>Metazoa</taxon>
        <taxon>Ecdysozoa</taxon>
        <taxon>Nematoda</taxon>
        <taxon>Chromadorea</taxon>
        <taxon>Rhabditida</taxon>
        <taxon>Spirurina</taxon>
        <taxon>Ascaridomorpha</taxon>
        <taxon>Ascaridoidea</taxon>
        <taxon>Ascarididae</taxon>
        <taxon>Ascaris</taxon>
    </lineage>
</organism>
<keyword evidence="1" id="KW-0812">Transmembrane</keyword>
<dbReference type="Proteomes" id="UP000036681">
    <property type="component" value="Unplaced"/>
</dbReference>
<keyword evidence="1" id="KW-1133">Transmembrane helix</keyword>
<dbReference type="AlphaFoldDB" id="A0A0M3ILV2"/>
<proteinExistence type="predicted"/>
<evidence type="ECO:0000313" key="2">
    <source>
        <dbReference type="Proteomes" id="UP000036681"/>
    </source>
</evidence>
<dbReference type="WBParaSite" id="ALUE_0001973001-mRNA-1">
    <property type="protein sequence ID" value="ALUE_0001973001-mRNA-1"/>
    <property type="gene ID" value="ALUE_0001973001"/>
</dbReference>
<name>A0A0M3ILV2_ASCLU</name>
<keyword evidence="1" id="KW-0472">Membrane</keyword>
<keyword evidence="2" id="KW-1185">Reference proteome</keyword>
<sequence>MNKVLCKLRYDLSSRSDVITHLHNGCNYGNFECYSLSQCAYNFETMNHVADVTANGIQQGGNDQRTTPNDIVPQVVAVDTPQPAQQQQQQPNNQFGKPFYNIFVVIIIWCFVSGKGFGLQCDLFESIKERNDQYMQKN</sequence>